<keyword evidence="5 7" id="KW-1133">Transmembrane helix</keyword>
<accession>A0A645AT09</accession>
<evidence type="ECO:0000313" key="8">
    <source>
        <dbReference type="EMBL" id="MPM56209.1"/>
    </source>
</evidence>
<feature type="transmembrane region" description="Helical" evidence="7">
    <location>
        <begin position="310"/>
        <end position="335"/>
    </location>
</feature>
<evidence type="ECO:0000256" key="2">
    <source>
        <dbReference type="ARBA" id="ARBA00022475"/>
    </source>
</evidence>
<dbReference type="PIRSF" id="PIRSF015658">
    <property type="entry name" value="MmdB_OadB"/>
    <property type="match status" value="1"/>
</dbReference>
<feature type="transmembrane region" description="Helical" evidence="7">
    <location>
        <begin position="12"/>
        <end position="29"/>
    </location>
</feature>
<dbReference type="GO" id="GO:0005886">
    <property type="term" value="C:plasma membrane"/>
    <property type="evidence" value="ECO:0007669"/>
    <property type="project" value="UniProtKB-SubCell"/>
</dbReference>
<comment type="subcellular location">
    <subcellularLocation>
        <location evidence="1">Cell membrane</location>
        <topology evidence="1">Multi-pass membrane protein</topology>
    </subcellularLocation>
</comment>
<feature type="transmembrane region" description="Helical" evidence="7">
    <location>
        <begin position="132"/>
        <end position="153"/>
    </location>
</feature>
<reference evidence="8" key="1">
    <citation type="submission" date="2019-08" db="EMBL/GenBank/DDBJ databases">
        <authorList>
            <person name="Kucharzyk K."/>
            <person name="Murdoch R.W."/>
            <person name="Higgins S."/>
            <person name="Loffler F."/>
        </authorList>
    </citation>
    <scope>NUCLEOTIDE SEQUENCE</scope>
</reference>
<dbReference type="PANTHER" id="PTHR35806">
    <property type="entry name" value="OXALOACETATE DECARBOXYLASE BETA CHAIN 2"/>
    <property type="match status" value="1"/>
</dbReference>
<feature type="transmembrane region" description="Helical" evidence="7">
    <location>
        <begin position="186"/>
        <end position="209"/>
    </location>
</feature>
<keyword evidence="2" id="KW-1003">Cell membrane</keyword>
<dbReference type="GO" id="GO:0006814">
    <property type="term" value="P:sodium ion transport"/>
    <property type="evidence" value="ECO:0007669"/>
    <property type="project" value="InterPro"/>
</dbReference>
<evidence type="ECO:0000256" key="1">
    <source>
        <dbReference type="ARBA" id="ARBA00004651"/>
    </source>
</evidence>
<evidence type="ECO:0000256" key="4">
    <source>
        <dbReference type="ARBA" id="ARBA00022967"/>
    </source>
</evidence>
<feature type="transmembrane region" description="Helical" evidence="7">
    <location>
        <begin position="98"/>
        <end position="120"/>
    </location>
</feature>
<keyword evidence="3 7" id="KW-0812">Transmembrane</keyword>
<sequence>MFQFEHDWKIAVMRLVLIVLGVMMVYLGRKGVLEPLLMIPMGLGVSTINAAMMFFDPVSMVNKVAVDGTKVGTLFLDSIEADNLNLMTLCQIDWLQPVYTFAFSNGLIACLIFVGIGSLLDIGFVMARPYQSMFIALCAELGTVATLPIAMLFKGMTLGEAASIALVGGADGPMVLFGSLKMAPNLFVPITVVAYLYLALAYGGFPYLIRFLVPKKFRMIAMPPEKNQRQFSSSEKLIFSVIACVVLSFLFPVAAPLFFALFLGIAIRESGLEKFRYFVSEIILYGSTLTLGTLLGILCDAKTIMNPQVLPLLILGMTALGLSAVGGLIGGYLMYFFTGGKYNPVIGIAGVSCVPSTAKVAQKEVSHENPGAVIMQYALGANICGVITTAIITAAYICLVK</sequence>
<protein>
    <submittedName>
        <fullName evidence="8">Carboxybiotin decarboxylase</fullName>
    </submittedName>
</protein>
<dbReference type="InterPro" id="IPR005661">
    <property type="entry name" value="OadB_MmdB"/>
</dbReference>
<feature type="transmembrane region" description="Helical" evidence="7">
    <location>
        <begin position="374"/>
        <end position="399"/>
    </location>
</feature>
<feature type="transmembrane region" description="Helical" evidence="7">
    <location>
        <begin position="277"/>
        <end position="298"/>
    </location>
</feature>
<dbReference type="PANTHER" id="PTHR35806:SF1">
    <property type="entry name" value="OXALOACETATE DECARBOXYLASE BETA CHAIN 2"/>
    <property type="match status" value="1"/>
</dbReference>
<evidence type="ECO:0000256" key="7">
    <source>
        <dbReference type="SAM" id="Phobius"/>
    </source>
</evidence>
<dbReference type="Pfam" id="PF03977">
    <property type="entry name" value="OAD_beta"/>
    <property type="match status" value="1"/>
</dbReference>
<dbReference type="NCBIfam" id="TIGR01109">
    <property type="entry name" value="Na_pump_decarbB"/>
    <property type="match status" value="1"/>
</dbReference>
<evidence type="ECO:0000256" key="3">
    <source>
        <dbReference type="ARBA" id="ARBA00022692"/>
    </source>
</evidence>
<dbReference type="GO" id="GO:0016829">
    <property type="term" value="F:lyase activity"/>
    <property type="evidence" value="ECO:0007669"/>
    <property type="project" value="InterPro"/>
</dbReference>
<dbReference type="EMBL" id="VSSQ01015643">
    <property type="protein sequence ID" value="MPM56209.1"/>
    <property type="molecule type" value="Genomic_DNA"/>
</dbReference>
<feature type="transmembrane region" description="Helical" evidence="7">
    <location>
        <begin position="36"/>
        <end position="55"/>
    </location>
</feature>
<organism evidence="8">
    <name type="scientific">bioreactor metagenome</name>
    <dbReference type="NCBI Taxonomy" id="1076179"/>
    <lineage>
        <taxon>unclassified sequences</taxon>
        <taxon>metagenomes</taxon>
        <taxon>ecological metagenomes</taxon>
    </lineage>
</organism>
<name>A0A645AT09_9ZZZZ</name>
<evidence type="ECO:0000256" key="6">
    <source>
        <dbReference type="ARBA" id="ARBA00023136"/>
    </source>
</evidence>
<comment type="caution">
    <text evidence="8">The sequence shown here is derived from an EMBL/GenBank/DDBJ whole genome shotgun (WGS) entry which is preliminary data.</text>
</comment>
<keyword evidence="4" id="KW-1278">Translocase</keyword>
<gene>
    <name evidence="8" type="primary">madB_3</name>
    <name evidence="8" type="ORF">SDC9_103011</name>
</gene>
<proteinExistence type="predicted"/>
<dbReference type="AlphaFoldDB" id="A0A645AT09"/>
<keyword evidence="6 7" id="KW-0472">Membrane</keyword>
<evidence type="ECO:0000256" key="5">
    <source>
        <dbReference type="ARBA" id="ARBA00022989"/>
    </source>
</evidence>
<feature type="transmembrane region" description="Helical" evidence="7">
    <location>
        <begin position="237"/>
        <end position="265"/>
    </location>
</feature>